<dbReference type="EMBL" id="CYXN01000003">
    <property type="protein sequence ID" value="CUM82836.1"/>
    <property type="molecule type" value="Genomic_DNA"/>
</dbReference>
<sequence length="34" mass="3976">MMLLVPGRMEWGYIHCNQGHGATLCKMRGQKNWK</sequence>
<accession>A0A173RYM7</accession>
<proteinExistence type="predicted"/>
<organism evidence="1 2">
    <name type="scientific">Faecalibacterium prausnitzii</name>
    <dbReference type="NCBI Taxonomy" id="853"/>
    <lineage>
        <taxon>Bacteria</taxon>
        <taxon>Bacillati</taxon>
        <taxon>Bacillota</taxon>
        <taxon>Clostridia</taxon>
        <taxon>Eubacteriales</taxon>
        <taxon>Oscillospiraceae</taxon>
        <taxon>Faecalibacterium</taxon>
    </lineage>
</organism>
<protein>
    <submittedName>
        <fullName evidence="1">Uncharacterized protein</fullName>
    </submittedName>
</protein>
<evidence type="ECO:0000313" key="1">
    <source>
        <dbReference type="EMBL" id="CUM82836.1"/>
    </source>
</evidence>
<name>A0A173RYM7_9FIRM</name>
<dbReference type="Proteomes" id="UP000095649">
    <property type="component" value="Unassembled WGS sequence"/>
</dbReference>
<evidence type="ECO:0000313" key="2">
    <source>
        <dbReference type="Proteomes" id="UP000095649"/>
    </source>
</evidence>
<gene>
    <name evidence="1" type="ORF">ERS852582_00724</name>
</gene>
<dbReference type="AlphaFoldDB" id="A0A173RYM7"/>
<reference evidence="1 2" key="1">
    <citation type="submission" date="2015-09" db="EMBL/GenBank/DDBJ databases">
        <authorList>
            <consortium name="Pathogen Informatics"/>
        </authorList>
    </citation>
    <scope>NUCLEOTIDE SEQUENCE [LARGE SCALE GENOMIC DNA]</scope>
    <source>
        <strain evidence="1 2">2789STDY5834970</strain>
    </source>
</reference>